<name>A0AAW1STZ6_9CHLO</name>
<reference evidence="1 2" key="1">
    <citation type="journal article" date="2024" name="Nat. Commun.">
        <title>Phylogenomics reveals the evolutionary origins of lichenization in chlorophyte algae.</title>
        <authorList>
            <person name="Puginier C."/>
            <person name="Libourel C."/>
            <person name="Otte J."/>
            <person name="Skaloud P."/>
            <person name="Haon M."/>
            <person name="Grisel S."/>
            <person name="Petersen M."/>
            <person name="Berrin J.G."/>
            <person name="Delaux P.M."/>
            <person name="Dal Grande F."/>
            <person name="Keller J."/>
        </authorList>
    </citation>
    <scope>NUCLEOTIDE SEQUENCE [LARGE SCALE GENOMIC DNA]</scope>
    <source>
        <strain evidence="1 2">SAG 2523</strain>
    </source>
</reference>
<keyword evidence="2" id="KW-1185">Reference proteome</keyword>
<comment type="caution">
    <text evidence="1">The sequence shown here is derived from an EMBL/GenBank/DDBJ whole genome shotgun (WGS) entry which is preliminary data.</text>
</comment>
<dbReference type="AlphaFoldDB" id="A0AAW1STZ6"/>
<protein>
    <submittedName>
        <fullName evidence="1">Uncharacterized protein</fullName>
    </submittedName>
</protein>
<evidence type="ECO:0000313" key="1">
    <source>
        <dbReference type="EMBL" id="KAK9856095.1"/>
    </source>
</evidence>
<gene>
    <name evidence="1" type="ORF">WJX84_008034</name>
</gene>
<feature type="non-terminal residue" evidence="1">
    <location>
        <position position="119"/>
    </location>
</feature>
<dbReference type="EMBL" id="JALJOV010001032">
    <property type="protein sequence ID" value="KAK9856095.1"/>
    <property type="molecule type" value="Genomic_DNA"/>
</dbReference>
<organism evidence="1 2">
    <name type="scientific">Apatococcus fuscideae</name>
    <dbReference type="NCBI Taxonomy" id="2026836"/>
    <lineage>
        <taxon>Eukaryota</taxon>
        <taxon>Viridiplantae</taxon>
        <taxon>Chlorophyta</taxon>
        <taxon>core chlorophytes</taxon>
        <taxon>Trebouxiophyceae</taxon>
        <taxon>Chlorellales</taxon>
        <taxon>Chlorellaceae</taxon>
        <taxon>Apatococcus</taxon>
    </lineage>
</organism>
<sequence>MQQPPPLPGGELDLGQELAELNSRGRNYPVLLIPPPLEDPDNVTVFLCPVQNCKFSNPRTPHRGRNIRNFLSHLLLHPSGYYFLEDPKGHLSQIRTVPTGLKFNVRLLRSSSGKTFFSV</sequence>
<proteinExistence type="predicted"/>
<evidence type="ECO:0000313" key="2">
    <source>
        <dbReference type="Proteomes" id="UP001485043"/>
    </source>
</evidence>
<dbReference type="Proteomes" id="UP001485043">
    <property type="component" value="Unassembled WGS sequence"/>
</dbReference>
<accession>A0AAW1STZ6</accession>